<evidence type="ECO:0000256" key="1">
    <source>
        <dbReference type="ARBA" id="ARBA00004141"/>
    </source>
</evidence>
<evidence type="ECO:0000256" key="15">
    <source>
        <dbReference type="PIRSR" id="PIRSR606539-3"/>
    </source>
</evidence>
<comment type="cofactor">
    <cofactor evidence="15">
        <name>Mg(2+)</name>
        <dbReference type="ChEBI" id="CHEBI:18420"/>
    </cofactor>
</comment>
<dbReference type="InterPro" id="IPR001757">
    <property type="entry name" value="P_typ_ATPase"/>
</dbReference>
<keyword evidence="6 14" id="KW-0067">ATP-binding</keyword>
<dbReference type="GO" id="GO:0016887">
    <property type="term" value="F:ATP hydrolysis activity"/>
    <property type="evidence" value="ECO:0007669"/>
    <property type="project" value="InterPro"/>
</dbReference>
<evidence type="ECO:0000256" key="4">
    <source>
        <dbReference type="ARBA" id="ARBA00022723"/>
    </source>
</evidence>
<keyword evidence="7 15" id="KW-0460">Magnesium</keyword>
<dbReference type="PRINTS" id="PR00119">
    <property type="entry name" value="CATATPASE"/>
</dbReference>
<evidence type="ECO:0000313" key="19">
    <source>
        <dbReference type="EMBL" id="ESQ34250.1"/>
    </source>
</evidence>
<keyword evidence="5 14" id="KW-0547">Nucleotide-binding</keyword>
<dbReference type="PANTHER" id="PTHR24092:SF166">
    <property type="entry name" value="PHOSPHOLIPID-TRANSPORTING ATPASE 12-RELATED"/>
    <property type="match status" value="1"/>
</dbReference>
<keyword evidence="9 16" id="KW-1133">Transmembrane helix</keyword>
<evidence type="ECO:0000256" key="10">
    <source>
        <dbReference type="ARBA" id="ARBA00023136"/>
    </source>
</evidence>
<evidence type="ECO:0000256" key="5">
    <source>
        <dbReference type="ARBA" id="ARBA00022741"/>
    </source>
</evidence>
<dbReference type="SUPFAM" id="SSF81653">
    <property type="entry name" value="Calcium ATPase, transduction domain A"/>
    <property type="match status" value="1"/>
</dbReference>
<dbReference type="Gene3D" id="2.70.150.10">
    <property type="entry name" value="Calcium-transporting ATPase, cytoplasmic transduction domain A"/>
    <property type="match status" value="1"/>
</dbReference>
<dbReference type="GO" id="GO:0005886">
    <property type="term" value="C:plasma membrane"/>
    <property type="evidence" value="ECO:0007669"/>
    <property type="project" value="TreeGrafter"/>
</dbReference>
<dbReference type="GO" id="GO:0045332">
    <property type="term" value="P:phospholipid translocation"/>
    <property type="evidence" value="ECO:0007669"/>
    <property type="project" value="TreeGrafter"/>
</dbReference>
<dbReference type="SFLD" id="SFLDF00027">
    <property type="entry name" value="p-type_atpase"/>
    <property type="match status" value="1"/>
</dbReference>
<dbReference type="InterPro" id="IPR008250">
    <property type="entry name" value="ATPase_P-typ_transduc_dom_A_sf"/>
</dbReference>
<proteinExistence type="inferred from homology"/>
<reference evidence="19 20" key="1">
    <citation type="journal article" date="2013" name="Front. Plant Sci.">
        <title>The Reference Genome of the Halophytic Plant Eutrema salsugineum.</title>
        <authorList>
            <person name="Yang R."/>
            <person name="Jarvis D.E."/>
            <person name="Chen H."/>
            <person name="Beilstein M.A."/>
            <person name="Grimwood J."/>
            <person name="Jenkins J."/>
            <person name="Shu S."/>
            <person name="Prochnik S."/>
            <person name="Xin M."/>
            <person name="Ma C."/>
            <person name="Schmutz J."/>
            <person name="Wing R.A."/>
            <person name="Mitchell-Olds T."/>
            <person name="Schumaker K.S."/>
            <person name="Wang X."/>
        </authorList>
    </citation>
    <scope>NUCLEOTIDE SEQUENCE [LARGE SCALE GENOMIC DNA]</scope>
</reference>
<feature type="binding site" evidence="14">
    <location>
        <position position="844"/>
    </location>
    <ligand>
        <name>ATP</name>
        <dbReference type="ChEBI" id="CHEBI:30616"/>
    </ligand>
</feature>
<comment type="subcellular location">
    <subcellularLocation>
        <location evidence="1 16">Membrane</location>
        <topology evidence="1 16">Multi-pass membrane protein</topology>
    </subcellularLocation>
</comment>
<evidence type="ECO:0000256" key="6">
    <source>
        <dbReference type="ARBA" id="ARBA00022840"/>
    </source>
</evidence>
<evidence type="ECO:0000256" key="14">
    <source>
        <dbReference type="PIRSR" id="PIRSR606539-2"/>
    </source>
</evidence>
<feature type="transmembrane region" description="Helical" evidence="16">
    <location>
        <begin position="83"/>
        <end position="99"/>
    </location>
</feature>
<dbReference type="Proteomes" id="UP000030689">
    <property type="component" value="Unassembled WGS sequence"/>
</dbReference>
<feature type="active site" description="4-aspartylphosphate intermediate" evidence="13">
    <location>
        <position position="430"/>
    </location>
</feature>
<dbReference type="STRING" id="72664.V4K9B4"/>
<feature type="binding site" evidence="14">
    <location>
        <position position="431"/>
    </location>
    <ligand>
        <name>ATP</name>
        <dbReference type="ChEBI" id="CHEBI:30616"/>
    </ligand>
</feature>
<dbReference type="NCBIfam" id="TIGR01652">
    <property type="entry name" value="ATPase-Plipid"/>
    <property type="match status" value="1"/>
</dbReference>
<evidence type="ECO:0000259" key="17">
    <source>
        <dbReference type="Pfam" id="PF16209"/>
    </source>
</evidence>
<feature type="transmembrane region" description="Helical" evidence="16">
    <location>
        <begin position="954"/>
        <end position="974"/>
    </location>
</feature>
<dbReference type="GO" id="GO:0000287">
    <property type="term" value="F:magnesium ion binding"/>
    <property type="evidence" value="ECO:0007669"/>
    <property type="project" value="UniProtKB-UniRule"/>
</dbReference>
<dbReference type="InterPro" id="IPR006539">
    <property type="entry name" value="P-type_ATPase_IV"/>
</dbReference>
<dbReference type="SUPFAM" id="SSF56784">
    <property type="entry name" value="HAD-like"/>
    <property type="match status" value="1"/>
</dbReference>
<dbReference type="InterPro" id="IPR032630">
    <property type="entry name" value="P_typ_ATPase_c"/>
</dbReference>
<dbReference type="FunFam" id="3.40.50.1000:FF:000014">
    <property type="entry name" value="Phospholipid-transporting ATPase"/>
    <property type="match status" value="1"/>
</dbReference>
<evidence type="ECO:0000259" key="18">
    <source>
        <dbReference type="Pfam" id="PF16212"/>
    </source>
</evidence>
<organism evidence="19 20">
    <name type="scientific">Eutrema salsugineum</name>
    <name type="common">Saltwater cress</name>
    <name type="synonym">Sisymbrium salsugineum</name>
    <dbReference type="NCBI Taxonomy" id="72664"/>
    <lineage>
        <taxon>Eukaryota</taxon>
        <taxon>Viridiplantae</taxon>
        <taxon>Streptophyta</taxon>
        <taxon>Embryophyta</taxon>
        <taxon>Tracheophyta</taxon>
        <taxon>Spermatophyta</taxon>
        <taxon>Magnoliopsida</taxon>
        <taxon>eudicotyledons</taxon>
        <taxon>Gunneridae</taxon>
        <taxon>Pentapetalae</taxon>
        <taxon>rosids</taxon>
        <taxon>malvids</taxon>
        <taxon>Brassicales</taxon>
        <taxon>Brassicaceae</taxon>
        <taxon>Eutremeae</taxon>
        <taxon>Eutrema</taxon>
    </lineage>
</organism>
<feature type="binding site" evidence="15">
    <location>
        <position position="432"/>
    </location>
    <ligand>
        <name>Mg(2+)</name>
        <dbReference type="ChEBI" id="CHEBI:18420"/>
    </ligand>
</feature>
<dbReference type="EC" id="7.6.2.1" evidence="16"/>
<dbReference type="SFLD" id="SFLDS00003">
    <property type="entry name" value="Haloacid_Dehalogenase"/>
    <property type="match status" value="1"/>
</dbReference>
<dbReference type="SFLD" id="SFLDG00002">
    <property type="entry name" value="C1.7:_P-type_atpase_like"/>
    <property type="match status" value="1"/>
</dbReference>
<dbReference type="InterPro" id="IPR023298">
    <property type="entry name" value="ATPase_P-typ_TM_dom_sf"/>
</dbReference>
<evidence type="ECO:0000313" key="20">
    <source>
        <dbReference type="Proteomes" id="UP000030689"/>
    </source>
</evidence>
<dbReference type="Gene3D" id="3.40.1110.10">
    <property type="entry name" value="Calcium-transporting ATPase, cytoplasmic domain N"/>
    <property type="match status" value="1"/>
</dbReference>
<feature type="transmembrane region" description="Helical" evidence="16">
    <location>
        <begin position="306"/>
        <end position="327"/>
    </location>
</feature>
<evidence type="ECO:0000256" key="13">
    <source>
        <dbReference type="PIRSR" id="PIRSR606539-1"/>
    </source>
</evidence>
<dbReference type="Pfam" id="PF16212">
    <property type="entry name" value="PhoLip_ATPase_C"/>
    <property type="match status" value="1"/>
</dbReference>
<dbReference type="InterPro" id="IPR036412">
    <property type="entry name" value="HAD-like_sf"/>
</dbReference>
<dbReference type="GO" id="GO:0140326">
    <property type="term" value="F:ATPase-coupled intramembrane lipid transporter activity"/>
    <property type="evidence" value="ECO:0007669"/>
    <property type="project" value="UniProtKB-EC"/>
</dbReference>
<dbReference type="InterPro" id="IPR044492">
    <property type="entry name" value="P_typ_ATPase_HD_dom"/>
</dbReference>
<evidence type="ECO:0000256" key="2">
    <source>
        <dbReference type="ARBA" id="ARBA00008109"/>
    </source>
</evidence>
<dbReference type="InterPro" id="IPR023299">
    <property type="entry name" value="ATPase_P-typ_cyto_dom_N"/>
</dbReference>
<feature type="transmembrane region" description="Helical" evidence="16">
    <location>
        <begin position="925"/>
        <end position="942"/>
    </location>
</feature>
<feature type="binding site" evidence="14">
    <location>
        <position position="729"/>
    </location>
    <ligand>
        <name>ATP</name>
        <dbReference type="ChEBI" id="CHEBI:30616"/>
    </ligand>
</feature>
<feature type="binding site" evidence="15">
    <location>
        <position position="430"/>
    </location>
    <ligand>
        <name>Mg(2+)</name>
        <dbReference type="ChEBI" id="CHEBI:18420"/>
    </ligand>
</feature>
<dbReference type="OrthoDB" id="377733at2759"/>
<dbReference type="PANTHER" id="PTHR24092">
    <property type="entry name" value="PROBABLE PHOSPHOLIPID-TRANSPORTING ATPASE"/>
    <property type="match status" value="1"/>
</dbReference>
<feature type="transmembrane region" description="Helical" evidence="16">
    <location>
        <begin position="1111"/>
        <end position="1131"/>
    </location>
</feature>
<feature type="binding site" evidence="15">
    <location>
        <position position="868"/>
    </location>
    <ligand>
        <name>Mg(2+)</name>
        <dbReference type="ChEBI" id="CHEBI:18420"/>
    </ligand>
</feature>
<evidence type="ECO:0000256" key="7">
    <source>
        <dbReference type="ARBA" id="ARBA00022842"/>
    </source>
</evidence>
<dbReference type="GO" id="GO:1901703">
    <property type="term" value="P:protein localization involved in auxin polar transport"/>
    <property type="evidence" value="ECO:0007669"/>
    <property type="project" value="UniProtKB-ARBA"/>
</dbReference>
<feature type="binding site" evidence="15">
    <location>
        <position position="864"/>
    </location>
    <ligand>
        <name>Mg(2+)</name>
        <dbReference type="ChEBI" id="CHEBI:18420"/>
    </ligand>
</feature>
<feature type="binding site" evidence="14">
    <location>
        <position position="838"/>
    </location>
    <ligand>
        <name>ATP</name>
        <dbReference type="ChEBI" id="CHEBI:30616"/>
    </ligand>
</feature>
<dbReference type="CDD" id="cd02073">
    <property type="entry name" value="P-type_ATPase_APLT_Dnf-like"/>
    <property type="match status" value="1"/>
</dbReference>
<feature type="binding site" evidence="14">
    <location>
        <position position="867"/>
    </location>
    <ligand>
        <name>ATP</name>
        <dbReference type="ChEBI" id="CHEBI:30616"/>
    </ligand>
</feature>
<feature type="transmembrane region" description="Helical" evidence="16">
    <location>
        <begin position="105"/>
        <end position="123"/>
    </location>
</feature>
<feature type="binding site" evidence="14">
    <location>
        <position position="730"/>
    </location>
    <ligand>
        <name>ATP</name>
        <dbReference type="ChEBI" id="CHEBI:30616"/>
    </ligand>
</feature>
<dbReference type="InterPro" id="IPR018303">
    <property type="entry name" value="ATPase_P-typ_P_site"/>
</dbReference>
<dbReference type="SUPFAM" id="SSF81665">
    <property type="entry name" value="Calcium ATPase, transmembrane domain M"/>
    <property type="match status" value="1"/>
</dbReference>
<evidence type="ECO:0000256" key="16">
    <source>
        <dbReference type="RuleBase" id="RU362033"/>
    </source>
</evidence>
<feature type="binding site" evidence="14">
    <location>
        <position position="591"/>
    </location>
    <ligand>
        <name>ATP</name>
        <dbReference type="ChEBI" id="CHEBI:30616"/>
    </ligand>
</feature>
<dbReference type="FunFam" id="2.70.150.10:FF:000023">
    <property type="entry name" value="Phospholipid-transporting ATPase"/>
    <property type="match status" value="1"/>
</dbReference>
<keyword evidence="8 16" id="KW-1278">Translocase</keyword>
<dbReference type="EMBL" id="KI517683">
    <property type="protein sequence ID" value="ESQ34250.1"/>
    <property type="molecule type" value="Genomic_DNA"/>
</dbReference>
<evidence type="ECO:0000256" key="11">
    <source>
        <dbReference type="ARBA" id="ARBA00034036"/>
    </source>
</evidence>
<evidence type="ECO:0000256" key="12">
    <source>
        <dbReference type="ARBA" id="ARBA00054150"/>
    </source>
</evidence>
<dbReference type="InterPro" id="IPR023214">
    <property type="entry name" value="HAD_sf"/>
</dbReference>
<dbReference type="OMA" id="TANEMDF"/>
<dbReference type="AlphaFoldDB" id="V4K9B4"/>
<feature type="binding site" evidence="14">
    <location>
        <position position="544"/>
    </location>
    <ligand>
        <name>ATP</name>
        <dbReference type="ChEBI" id="CHEBI:30616"/>
    </ligand>
</feature>
<comment type="catalytic activity">
    <reaction evidence="11 16">
        <text>ATP + H2O + phospholipidSide 1 = ADP + phosphate + phospholipidSide 2.</text>
        <dbReference type="EC" id="7.6.2.1"/>
    </reaction>
</comment>
<dbReference type="Gramene" id="ESQ34250">
    <property type="protein sequence ID" value="ESQ34250"/>
    <property type="gene ID" value="EUTSA_v10006594mg"/>
</dbReference>
<accession>V4K9B4</accession>
<keyword evidence="10 16" id="KW-0472">Membrane</keyword>
<gene>
    <name evidence="19" type="ORF">EUTSA_v10006594mg</name>
</gene>
<keyword evidence="3 16" id="KW-0812">Transmembrane</keyword>
<feature type="transmembrane region" description="Helical" evidence="16">
    <location>
        <begin position="1046"/>
        <end position="1065"/>
    </location>
</feature>
<dbReference type="PROSITE" id="PS00154">
    <property type="entry name" value="ATPASE_E1_E2"/>
    <property type="match status" value="1"/>
</dbReference>
<evidence type="ECO:0000256" key="9">
    <source>
        <dbReference type="ARBA" id="ARBA00022989"/>
    </source>
</evidence>
<feature type="binding site" evidence="14">
    <location>
        <position position="868"/>
    </location>
    <ligand>
        <name>ATP</name>
        <dbReference type="ChEBI" id="CHEBI:30616"/>
    </ligand>
</feature>
<feature type="transmembrane region" description="Helical" evidence="16">
    <location>
        <begin position="1072"/>
        <end position="1091"/>
    </location>
</feature>
<feature type="binding site" evidence="14">
    <location>
        <position position="432"/>
    </location>
    <ligand>
        <name>ATP</name>
        <dbReference type="ChEBI" id="CHEBI:30616"/>
    </ligand>
</feature>
<feature type="transmembrane region" description="Helical" evidence="16">
    <location>
        <begin position="1007"/>
        <end position="1026"/>
    </location>
</feature>
<feature type="binding site" evidence="14">
    <location>
        <position position="648"/>
    </location>
    <ligand>
        <name>ATP</name>
        <dbReference type="ChEBI" id="CHEBI:30616"/>
    </ligand>
</feature>
<dbReference type="eggNOG" id="KOG0206">
    <property type="taxonomic scope" value="Eukaryota"/>
</dbReference>
<dbReference type="FunFam" id="3.40.1110.10:FF:000042">
    <property type="entry name" value="Phospholipid-transporting ATPase"/>
    <property type="match status" value="1"/>
</dbReference>
<dbReference type="GO" id="GO:0005524">
    <property type="term" value="F:ATP binding"/>
    <property type="evidence" value="ECO:0007669"/>
    <property type="project" value="UniProtKB-UniRule"/>
</dbReference>
<feature type="binding site" evidence="14">
    <location>
        <position position="731"/>
    </location>
    <ligand>
        <name>ATP</name>
        <dbReference type="ChEBI" id="CHEBI:30616"/>
    </ligand>
</feature>
<dbReference type="NCBIfam" id="TIGR01494">
    <property type="entry name" value="ATPase_P-type"/>
    <property type="match status" value="1"/>
</dbReference>
<dbReference type="Pfam" id="PF16209">
    <property type="entry name" value="PhoLip_ATPase_N"/>
    <property type="match status" value="1"/>
</dbReference>
<keyword evidence="4 15" id="KW-0479">Metal-binding</keyword>
<comment type="function">
    <text evidence="12">Involved in transport of phospholipids.</text>
</comment>
<name>V4K9B4_EUTSA</name>
<protein>
    <recommendedName>
        <fullName evidence="16">Phospholipid-transporting ATPase</fullName>
        <ecNumber evidence="16">7.6.2.1</ecNumber>
    </recommendedName>
</protein>
<dbReference type="Pfam" id="PF13246">
    <property type="entry name" value="Cation_ATPase"/>
    <property type="match status" value="1"/>
</dbReference>
<feature type="binding site" evidence="14">
    <location>
        <position position="430"/>
    </location>
    <ligand>
        <name>ATP</name>
        <dbReference type="ChEBI" id="CHEBI:30616"/>
    </ligand>
</feature>
<feature type="binding site" evidence="14">
    <location>
        <position position="614"/>
    </location>
    <ligand>
        <name>ATP</name>
        <dbReference type="ChEBI" id="CHEBI:30616"/>
    </ligand>
</feature>
<dbReference type="SUPFAM" id="SSF81660">
    <property type="entry name" value="Metal cation-transporting ATPase, ATP-binding domain N"/>
    <property type="match status" value="1"/>
</dbReference>
<comment type="similarity">
    <text evidence="2 16">Belongs to the cation transport ATPase (P-type) (TC 3.A.3) family. Type IV subfamily.</text>
</comment>
<evidence type="ECO:0000256" key="8">
    <source>
        <dbReference type="ARBA" id="ARBA00022967"/>
    </source>
</evidence>
<feature type="domain" description="P-type ATPase N-terminal" evidence="17">
    <location>
        <begin position="43"/>
        <end position="110"/>
    </location>
</feature>
<dbReference type="KEGG" id="eus:EUTSA_v10006594mg"/>
<keyword evidence="20" id="KW-1185">Reference proteome</keyword>
<dbReference type="Gene3D" id="3.40.50.1000">
    <property type="entry name" value="HAD superfamily/HAD-like"/>
    <property type="match status" value="1"/>
</dbReference>
<dbReference type="InterPro" id="IPR032631">
    <property type="entry name" value="P-type_ATPase_N"/>
</dbReference>
<feature type="domain" description="P-type ATPase C-terminal" evidence="18">
    <location>
        <begin position="890"/>
        <end position="1140"/>
    </location>
</feature>
<feature type="transmembrane region" description="Helical" evidence="16">
    <location>
        <begin position="361"/>
        <end position="382"/>
    </location>
</feature>
<sequence>MAGGERRRRRKVQLSKIFTLTSAKACFKPDHSRIGRTGFSRVVYCNQPDSPEAVDSRNYCDNYVRTTKYTLTTFLPKSLFEQFRRVANFYFLVVGILSFTPLAPYTAVSAIVPLTFVILATMVKEGVEDWRRKQQDIEVNNRKVRVHRGNGNFDLKEWKTLRVGDILKVEKNDFFPADLVLLSSSYEDAVCYVETMNLDGETNLKLKQGLEVTLSLREELDFRDFEAFIKCEDPNANLYSFVGTMELKRSKYPLSPQQLLLRGSKLRNTDYIYGVVIFTGPDTKVVQNSTAPPSKRSMIERKMDKVIYLMFLMVVSLAFFGSVLFGISTRQDFQNGIMKRWYLKPDDSTIFFDPKRAHMAAIYHFLSALMLNSYFIPISLYVSIEIVKVLQSIFINQDIHMYYEEADKPAHARTSNLNEELGQVGTILSDKTGTLTCNSMEFIKCSIAGTAYGRVVTEVEMAMGRRKGSPLVNQSNGSITEYAVSVVKGFNFRDERIMNGNWVKEMHADVIQKFFRLLAVCHTVIPEVHEETGKISYEAESPDEAAFVIAARELGFEFFIRTQTTISVRELDTETGGRVERLYKVLNVLEFNSSRKRMSVIVRDGDGKLLLLCKGADSVMFDRLSGNGRKYEEETRDHVNEYADAGLRTLILAYRELDEKEYEVFTERISEAKNSVSADRDALIDEVTEMIEKDLVLLGATAVEDKLQNGVADCIDKLAQAGIKIWVLTGDKMETAINIGFACSLLRRDMKQIIINLETPEIQQLEKSGEKNVIAKALKENVLRQITNGKAQLQMSGGKYDAFALIIDGKSLAYALEDDMKDIFLELAIGCASVICCRSSPKQKALVTRLVKTGSGQTTLAIGDGANDVGMLQEADIGVGISGVEGMQAVMSSDISIAQFRYLERLLLVHGHWCYRRISKMICYFFYKNITFGFTLFLYEAYTSFSATPAYNDWYLSLYSVLFSSLPVICLGIFDQDMSARYCLKFPLLYQEGVQNLLFSWRRILSWMFYGLCSAIIIFFLCKTSLESQAFNHQGKTAGRDILGGTMYTCVVWVVSLQMVLTISYFTVIQHLVVWGSVVVWYLFLMVYGSLPPSVSTNAYMVFLEALAPAPSYWITTLFVVLSTMMPYFIFSAIQMQFFPMSHGTIKLLKYEDQCNDPGELEMVRQTSVRPALVGFTARIDAIKRSVMRSHQREP</sequence>
<evidence type="ECO:0000256" key="3">
    <source>
        <dbReference type="ARBA" id="ARBA00022692"/>
    </source>
</evidence>